<gene>
    <name evidence="1" type="ORF">UFOVP1229_66</name>
</gene>
<evidence type="ECO:0000313" key="1">
    <source>
        <dbReference type="EMBL" id="CAB4191637.1"/>
    </source>
</evidence>
<dbReference type="Gene3D" id="1.10.3210.10">
    <property type="entry name" value="Hypothetical protein af1432"/>
    <property type="match status" value="1"/>
</dbReference>
<organism evidence="1">
    <name type="scientific">uncultured Caudovirales phage</name>
    <dbReference type="NCBI Taxonomy" id="2100421"/>
    <lineage>
        <taxon>Viruses</taxon>
        <taxon>Duplodnaviria</taxon>
        <taxon>Heunggongvirae</taxon>
        <taxon>Uroviricota</taxon>
        <taxon>Caudoviricetes</taxon>
        <taxon>Peduoviridae</taxon>
        <taxon>Maltschvirus</taxon>
        <taxon>Maltschvirus maltsch</taxon>
    </lineage>
</organism>
<protein>
    <recommendedName>
        <fullName evidence="2">HD domain containing protein</fullName>
    </recommendedName>
</protein>
<reference evidence="1" key="1">
    <citation type="submission" date="2020-05" db="EMBL/GenBank/DDBJ databases">
        <authorList>
            <person name="Chiriac C."/>
            <person name="Salcher M."/>
            <person name="Ghai R."/>
            <person name="Kavagutti S V."/>
        </authorList>
    </citation>
    <scope>NUCLEOTIDE SEQUENCE</scope>
</reference>
<sequence>MEEVNNFGCVNSTIRLRSGLYFDLANPDPQTVRISDIAGALSKIPRFGGQADVNFVRESGGAAVFYDRAYSVAEHSFLCALRASDDELPIECVRAVFLHDATEAYVGDMVRPLKCMIPQFREIEKRVSDAIAVAFGVDFDRWHVEIKEIDNAMVIAERNALFTPDGVEWNGESTCRSLNPEFDFLLPMEAERCFTRVFERLFSGVTNVSV</sequence>
<dbReference type="EMBL" id="LR797178">
    <property type="protein sequence ID" value="CAB4191637.1"/>
    <property type="molecule type" value="Genomic_DNA"/>
</dbReference>
<accession>A0A6J5RBA0</accession>
<evidence type="ECO:0008006" key="2">
    <source>
        <dbReference type="Google" id="ProtNLM"/>
    </source>
</evidence>
<name>A0A6J5RBA0_9CAUD</name>
<proteinExistence type="predicted"/>
<dbReference type="SUPFAM" id="SSF109604">
    <property type="entry name" value="HD-domain/PDEase-like"/>
    <property type="match status" value="1"/>
</dbReference>